<gene>
    <name evidence="5" type="ORF">TOT_030000872</name>
</gene>
<dbReference type="PANTHER" id="PTHR11200">
    <property type="entry name" value="INOSITOL 5-PHOSPHATASE"/>
    <property type="match status" value="1"/>
</dbReference>
<keyword evidence="6" id="KW-1185">Reference proteome</keyword>
<evidence type="ECO:0000256" key="3">
    <source>
        <dbReference type="SAM" id="SignalP"/>
    </source>
</evidence>
<feature type="chain" id="PRO_5003778666" description="Inositol polyphosphate-related phosphatase domain-containing protein" evidence="3">
    <location>
        <begin position="20"/>
        <end position="555"/>
    </location>
</feature>
<feature type="compositionally biased region" description="Basic and acidic residues" evidence="2">
    <location>
        <begin position="180"/>
        <end position="197"/>
    </location>
</feature>
<dbReference type="GO" id="GO:0046856">
    <property type="term" value="P:phosphatidylinositol dephosphorylation"/>
    <property type="evidence" value="ECO:0007669"/>
    <property type="project" value="InterPro"/>
</dbReference>
<accession>J4C8Y7</accession>
<feature type="coiled-coil region" evidence="1">
    <location>
        <begin position="201"/>
        <end position="235"/>
    </location>
</feature>
<sequence>MDPFTILTVLVPYIFSCCGSVSNESNRVSFGSIDPDNLLLLSYSDNESSNKFEPSNYVVTKFVKFGGLTVFTITEGSKCSEVRYGSDLIWKHDPGKNGDVYPSKVVLNSTARVVWIIFDHMYYGYFYFNNGWKLNLTKHHEVNGQAPEEESTFHPLNEILPSNLYDDEDSDISLESNPIDPDRDRLTSNRSDDSDDISKRLKSQINLKRSLENQLEQRESELEQLARREKELIVNHIRARNLGIWVGSWNIGGNDFDIDENFIEWTQASDAKYEVYVFNFQEFVKLSFLNVAIGSRRTDESKERVFEQYVKAMLNDSTGEEYFKVKSVSMTGLYQVVFAKRVLKPYIRDILSSTIKTGVYYSIGNKGSVGIQFSIFEYNLSFLNVHLNFGPNLSLRRTILLEYVLKNLFKSDKTVMNSDFFIVSGDFNFGVLLEKRTVLRLLKKMQYKRLLNYDEFNIAKINCTKTIGKLHESKICFGPTYKYRGNSRSYTTKRPPGWYLLYLIFLLFGKCDRIFFGGRLLEAKKTNIISYRRNDKLIASDHRPVSASFIVVFDK</sequence>
<evidence type="ECO:0000259" key="4">
    <source>
        <dbReference type="SMART" id="SM00128"/>
    </source>
</evidence>
<dbReference type="InterPro" id="IPR000300">
    <property type="entry name" value="IPPc"/>
</dbReference>
<feature type="signal peptide" evidence="3">
    <location>
        <begin position="1"/>
        <end position="19"/>
    </location>
</feature>
<dbReference type="Pfam" id="PF22669">
    <property type="entry name" value="Exo_endo_phos2"/>
    <property type="match status" value="1"/>
</dbReference>
<dbReference type="PANTHER" id="PTHR11200:SF275">
    <property type="entry name" value="LD06095P"/>
    <property type="match status" value="1"/>
</dbReference>
<keyword evidence="1" id="KW-0175">Coiled coil</keyword>
<name>J4C8Y7_THEOR</name>
<protein>
    <recommendedName>
        <fullName evidence="4">Inositol polyphosphate-related phosphatase domain-containing protein</fullName>
    </recommendedName>
</protein>
<dbReference type="Gene3D" id="3.60.10.10">
    <property type="entry name" value="Endonuclease/exonuclease/phosphatase"/>
    <property type="match status" value="1"/>
</dbReference>
<dbReference type="Proteomes" id="UP000003786">
    <property type="component" value="Chromosome 3"/>
</dbReference>
<dbReference type="EMBL" id="AP011948">
    <property type="protein sequence ID" value="BAM41608.1"/>
    <property type="molecule type" value="Genomic_DNA"/>
</dbReference>
<dbReference type="InterPro" id="IPR036691">
    <property type="entry name" value="Endo/exonu/phosph_ase_sf"/>
</dbReference>
<dbReference type="VEuPathDB" id="PiroplasmaDB:TOT_030000872"/>
<dbReference type="AlphaFoldDB" id="J4C8Y7"/>
<evidence type="ECO:0000256" key="2">
    <source>
        <dbReference type="SAM" id="MobiDB-lite"/>
    </source>
</evidence>
<dbReference type="KEGG" id="tot:TOT_030000872"/>
<dbReference type="eggNOG" id="KOG0565">
    <property type="taxonomic scope" value="Eukaryota"/>
</dbReference>
<evidence type="ECO:0000313" key="5">
    <source>
        <dbReference type="EMBL" id="BAM41608.1"/>
    </source>
</evidence>
<feature type="domain" description="Inositol polyphosphate-related phosphatase" evidence="4">
    <location>
        <begin position="240"/>
        <end position="554"/>
    </location>
</feature>
<proteinExistence type="predicted"/>
<dbReference type="GeneID" id="20716012"/>
<dbReference type="OrthoDB" id="405996at2759"/>
<dbReference type="RefSeq" id="XP_009691909.1">
    <property type="nucleotide sequence ID" value="XM_009693614.1"/>
</dbReference>
<dbReference type="InterPro" id="IPR046985">
    <property type="entry name" value="IP5"/>
</dbReference>
<organism evidence="5 6">
    <name type="scientific">Theileria orientalis strain Shintoku</name>
    <dbReference type="NCBI Taxonomy" id="869250"/>
    <lineage>
        <taxon>Eukaryota</taxon>
        <taxon>Sar</taxon>
        <taxon>Alveolata</taxon>
        <taxon>Apicomplexa</taxon>
        <taxon>Aconoidasida</taxon>
        <taxon>Piroplasmida</taxon>
        <taxon>Theileriidae</taxon>
        <taxon>Theileria</taxon>
    </lineage>
</organism>
<dbReference type="GO" id="GO:0004439">
    <property type="term" value="F:phosphatidylinositol-4,5-bisphosphate 5-phosphatase activity"/>
    <property type="evidence" value="ECO:0007669"/>
    <property type="project" value="TreeGrafter"/>
</dbReference>
<reference evidence="5 6" key="1">
    <citation type="journal article" date="2012" name="MBio">
        <title>Comparative genome analysis of three eukaryotic parasites with differing abilities to transform leukocytes reveals key mediators of Theileria-induced leukocyte transformation.</title>
        <authorList>
            <person name="Hayashida K."/>
            <person name="Hara Y."/>
            <person name="Abe T."/>
            <person name="Yamasaki C."/>
            <person name="Toyoda A."/>
            <person name="Kosuge T."/>
            <person name="Suzuki Y."/>
            <person name="Sato Y."/>
            <person name="Kawashima S."/>
            <person name="Katayama T."/>
            <person name="Wakaguri H."/>
            <person name="Inoue N."/>
            <person name="Homma K."/>
            <person name="Tada-Umezaki M."/>
            <person name="Yagi Y."/>
            <person name="Fujii Y."/>
            <person name="Habara T."/>
            <person name="Kanehisa M."/>
            <person name="Watanabe H."/>
            <person name="Ito K."/>
            <person name="Gojobori T."/>
            <person name="Sugawara H."/>
            <person name="Imanishi T."/>
            <person name="Weir W."/>
            <person name="Gardner M."/>
            <person name="Pain A."/>
            <person name="Shiels B."/>
            <person name="Hattori M."/>
            <person name="Nene V."/>
            <person name="Sugimoto C."/>
        </authorList>
    </citation>
    <scope>NUCLEOTIDE SEQUENCE [LARGE SCALE GENOMIC DNA]</scope>
    <source>
        <strain evidence="5 6">Shintoku</strain>
    </source>
</reference>
<dbReference type="SUPFAM" id="SSF56219">
    <property type="entry name" value="DNase I-like"/>
    <property type="match status" value="1"/>
</dbReference>
<feature type="region of interest" description="Disordered" evidence="2">
    <location>
        <begin position="171"/>
        <end position="197"/>
    </location>
</feature>
<evidence type="ECO:0000313" key="6">
    <source>
        <dbReference type="Proteomes" id="UP000003786"/>
    </source>
</evidence>
<dbReference type="InterPro" id="IPR007480">
    <property type="entry name" value="DUF529"/>
</dbReference>
<evidence type="ECO:0000256" key="1">
    <source>
        <dbReference type="SAM" id="Coils"/>
    </source>
</evidence>
<dbReference type="STRING" id="869250.J4C8Y7"/>
<dbReference type="Pfam" id="PF04385">
    <property type="entry name" value="FAINT"/>
    <property type="match status" value="1"/>
</dbReference>
<dbReference type="SMART" id="SM00128">
    <property type="entry name" value="IPPc"/>
    <property type="match status" value="1"/>
</dbReference>
<keyword evidence="3" id="KW-0732">Signal</keyword>